<dbReference type="PROSITE" id="PS51831">
    <property type="entry name" value="HD"/>
    <property type="match status" value="1"/>
</dbReference>
<dbReference type="PANTHER" id="PTHR11373:SF4">
    <property type="entry name" value="DEOXYNUCLEOSIDE TRIPHOSPHATE TRIPHOSPHOHYDROLASE SAMHD1"/>
    <property type="match status" value="1"/>
</dbReference>
<dbReference type="OrthoDB" id="8895at2157"/>
<feature type="domain" description="HD" evidence="1">
    <location>
        <begin position="52"/>
        <end position="178"/>
    </location>
</feature>
<dbReference type="RefSeq" id="WP_133517406.1">
    <property type="nucleotide sequence ID" value="NZ_JAHDUW010000003.1"/>
</dbReference>
<evidence type="ECO:0000259" key="1">
    <source>
        <dbReference type="PROSITE" id="PS51831"/>
    </source>
</evidence>
<dbReference type="InterPro" id="IPR006674">
    <property type="entry name" value="HD_domain"/>
</dbReference>
<name>A0A484F5Q4_9EURY</name>
<dbReference type="AlphaFoldDB" id="A0A484F5Q4"/>
<dbReference type="InterPro" id="IPR045509">
    <property type="entry name" value="HD_assoc_2"/>
</dbReference>
<dbReference type="GO" id="GO:0008832">
    <property type="term" value="F:dGTPase activity"/>
    <property type="evidence" value="ECO:0007669"/>
    <property type="project" value="TreeGrafter"/>
</dbReference>
<evidence type="ECO:0000313" key="3">
    <source>
        <dbReference type="Proteomes" id="UP000294855"/>
    </source>
</evidence>
<dbReference type="EMBL" id="SNYS01000008">
    <property type="protein sequence ID" value="TDQ68755.1"/>
    <property type="molecule type" value="Genomic_DNA"/>
</dbReference>
<dbReference type="Pfam" id="PF19276">
    <property type="entry name" value="HD_assoc_2"/>
    <property type="match status" value="1"/>
</dbReference>
<sequence length="414" mass="46945">MDRNVILDPIHGYIEFDRLKSSLFDTPQMQRLRRIKQLGFSNLVYPGANHTRFEHSMGAMHLASLFLKIQRENEASISAVSDYDGLDEIVVAALLHDIGHGPFSHATEKLIELYTRKSHDDVRHILSDTEVGDVLNDFGFKPSRIAQHIKGETPVSQILSSEIDVDKMDYLARDMHYTGVASGSIDYMRLLNHLEYFESKLVLNAGAIRAAEGLLVSRYWMNVSVYYHHVSRISETMCSRACAYLLENNIVRPQEFARMDDTSLMAVLRTDEGFAGEIANRLDNRNLYKRALYTGLSSVDAGVFKYRDSVSRIETEIAEAAHVDPEYVIIDIPSKPAMAEMKASVFDDGMKKLTDASVFVKDLEHAQINNWKMGVFTPKEYLESVSKAANNFFNVDSKPKIKQFTLTDLLENED</sequence>
<dbReference type="InterPro" id="IPR003607">
    <property type="entry name" value="HD/PDEase_dom"/>
</dbReference>
<dbReference type="InterPro" id="IPR050135">
    <property type="entry name" value="dGTPase-like"/>
</dbReference>
<dbReference type="Gene3D" id="1.10.3210.10">
    <property type="entry name" value="Hypothetical protein af1432"/>
    <property type="match status" value="1"/>
</dbReference>
<reference evidence="2 3" key="1">
    <citation type="submission" date="2019-03" db="EMBL/GenBank/DDBJ databases">
        <title>Genomic Encyclopedia of Type Strains, Phase IV (KMG-IV): sequencing the most valuable type-strain genomes for metagenomic binning, comparative biology and taxonomic classification.</title>
        <authorList>
            <person name="Goeker M."/>
        </authorList>
    </citation>
    <scope>NUCLEOTIDE SEQUENCE [LARGE SCALE GENOMIC DNA]</scope>
    <source>
        <strain evidence="2 3">DSM 13328</strain>
    </source>
</reference>
<dbReference type="SUPFAM" id="SSF109604">
    <property type="entry name" value="HD-domain/PDEase-like"/>
    <property type="match status" value="1"/>
</dbReference>
<proteinExistence type="predicted"/>
<dbReference type="CDD" id="cd00077">
    <property type="entry name" value="HDc"/>
    <property type="match status" value="1"/>
</dbReference>
<dbReference type="GO" id="GO:0006203">
    <property type="term" value="P:dGTP catabolic process"/>
    <property type="evidence" value="ECO:0007669"/>
    <property type="project" value="TreeGrafter"/>
</dbReference>
<dbReference type="PANTHER" id="PTHR11373">
    <property type="entry name" value="DEOXYNUCLEOSIDE TRIPHOSPHATE TRIPHOSPHOHYDROLASE"/>
    <property type="match status" value="1"/>
</dbReference>
<comment type="caution">
    <text evidence="2">The sequence shown here is derived from an EMBL/GenBank/DDBJ whole genome shotgun (WGS) entry which is preliminary data.</text>
</comment>
<dbReference type="Pfam" id="PF01966">
    <property type="entry name" value="HD"/>
    <property type="match status" value="1"/>
</dbReference>
<dbReference type="SMART" id="SM00471">
    <property type="entry name" value="HDc"/>
    <property type="match status" value="1"/>
</dbReference>
<protein>
    <recommendedName>
        <fullName evidence="1">HD domain-containing protein</fullName>
    </recommendedName>
</protein>
<keyword evidence="3" id="KW-1185">Reference proteome</keyword>
<evidence type="ECO:0000313" key="2">
    <source>
        <dbReference type="EMBL" id="TDQ68755.1"/>
    </source>
</evidence>
<gene>
    <name evidence="2" type="ORF">C7391_0950</name>
</gene>
<dbReference type="FunFam" id="1.10.3210.10:FF:000037">
    <property type="entry name" value="Metal-dependent phosphohydrolase, HD superfamily"/>
    <property type="match status" value="1"/>
</dbReference>
<dbReference type="Proteomes" id="UP000294855">
    <property type="component" value="Unassembled WGS sequence"/>
</dbReference>
<accession>A0A484F5Q4</accession>
<organism evidence="2 3">
    <name type="scientific">Methanimicrococcus blatticola</name>
    <dbReference type="NCBI Taxonomy" id="91560"/>
    <lineage>
        <taxon>Archaea</taxon>
        <taxon>Methanobacteriati</taxon>
        <taxon>Methanobacteriota</taxon>
        <taxon>Stenosarchaea group</taxon>
        <taxon>Methanomicrobia</taxon>
        <taxon>Methanosarcinales</taxon>
        <taxon>Methanosarcinaceae</taxon>
        <taxon>Methanimicrococcus</taxon>
    </lineage>
</organism>